<evidence type="ECO:0000313" key="7">
    <source>
        <dbReference type="Proteomes" id="UP001604043"/>
    </source>
</evidence>
<gene>
    <name evidence="6" type="ORF">V5F30_19395</name>
</gene>
<dbReference type="CDD" id="cd07377">
    <property type="entry name" value="WHTH_GntR"/>
    <property type="match status" value="1"/>
</dbReference>
<proteinExistence type="predicted"/>
<evidence type="ECO:0000256" key="1">
    <source>
        <dbReference type="ARBA" id="ARBA00023015"/>
    </source>
</evidence>
<dbReference type="SMART" id="SM00345">
    <property type="entry name" value="HTH_GNTR"/>
    <property type="match status" value="1"/>
</dbReference>
<dbReference type="SUPFAM" id="SSF64288">
    <property type="entry name" value="Chorismate lyase-like"/>
    <property type="match status" value="1"/>
</dbReference>
<organism evidence="6 7">
    <name type="scientific">Xanthobacter aminoxidans</name>
    <dbReference type="NCBI Taxonomy" id="186280"/>
    <lineage>
        <taxon>Bacteria</taxon>
        <taxon>Pseudomonadati</taxon>
        <taxon>Pseudomonadota</taxon>
        <taxon>Alphaproteobacteria</taxon>
        <taxon>Hyphomicrobiales</taxon>
        <taxon>Xanthobacteraceae</taxon>
        <taxon>Xanthobacter</taxon>
    </lineage>
</organism>
<dbReference type="SUPFAM" id="SSF46785">
    <property type="entry name" value="Winged helix' DNA-binding domain"/>
    <property type="match status" value="1"/>
</dbReference>
<dbReference type="InterPro" id="IPR036390">
    <property type="entry name" value="WH_DNA-bd_sf"/>
</dbReference>
<evidence type="ECO:0000256" key="3">
    <source>
        <dbReference type="ARBA" id="ARBA00023163"/>
    </source>
</evidence>
<keyword evidence="3" id="KW-0804">Transcription</keyword>
<dbReference type="Gene3D" id="1.10.10.10">
    <property type="entry name" value="Winged helix-like DNA-binding domain superfamily/Winged helix DNA-binding domain"/>
    <property type="match status" value="1"/>
</dbReference>
<name>A0ABW6ZMA1_9HYPH</name>
<dbReference type="Pfam" id="PF07702">
    <property type="entry name" value="UTRA"/>
    <property type="match status" value="1"/>
</dbReference>
<dbReference type="InterPro" id="IPR011663">
    <property type="entry name" value="UTRA"/>
</dbReference>
<dbReference type="PROSITE" id="PS50949">
    <property type="entry name" value="HTH_GNTR"/>
    <property type="match status" value="1"/>
</dbReference>
<accession>A0ABW6ZMA1</accession>
<reference evidence="6 7" key="1">
    <citation type="submission" date="2024-02" db="EMBL/GenBank/DDBJ databases">
        <title>Expansion and revision of Xanthobacter and proposal of Roseixanthobacter gen. nov.</title>
        <authorList>
            <person name="Soltysiak M.P.M."/>
            <person name="Jalihal A."/>
            <person name="Ory A."/>
            <person name="Chrisophersen C."/>
            <person name="Lee A.D."/>
            <person name="Boulton J."/>
            <person name="Springer M."/>
        </authorList>
    </citation>
    <scope>NUCLEOTIDE SEQUENCE [LARGE SCALE GENOMIC DNA]</scope>
    <source>
        <strain evidence="6 7">CB5</strain>
    </source>
</reference>
<dbReference type="RefSeq" id="WP_024280785.1">
    <property type="nucleotide sequence ID" value="NZ_JAMJXC010000011.1"/>
</dbReference>
<dbReference type="EMBL" id="JBAFUR010000006">
    <property type="protein sequence ID" value="MFG1254387.1"/>
    <property type="molecule type" value="Genomic_DNA"/>
</dbReference>
<feature type="region of interest" description="Disordered" evidence="4">
    <location>
        <begin position="1"/>
        <end position="31"/>
    </location>
</feature>
<evidence type="ECO:0000313" key="6">
    <source>
        <dbReference type="EMBL" id="MFG1254387.1"/>
    </source>
</evidence>
<evidence type="ECO:0000259" key="5">
    <source>
        <dbReference type="PROSITE" id="PS50949"/>
    </source>
</evidence>
<feature type="domain" description="HTH gntR-type" evidence="5">
    <location>
        <begin position="29"/>
        <end position="98"/>
    </location>
</feature>
<protein>
    <submittedName>
        <fullName evidence="6">GntR family transcriptional regulator</fullName>
    </submittedName>
</protein>
<dbReference type="InterPro" id="IPR028978">
    <property type="entry name" value="Chorismate_lyase_/UTRA_dom_sf"/>
</dbReference>
<dbReference type="Proteomes" id="UP001604043">
    <property type="component" value="Unassembled WGS sequence"/>
</dbReference>
<dbReference type="Pfam" id="PF00392">
    <property type="entry name" value="GntR"/>
    <property type="match status" value="1"/>
</dbReference>
<dbReference type="InterPro" id="IPR036388">
    <property type="entry name" value="WH-like_DNA-bd_sf"/>
</dbReference>
<evidence type="ECO:0000256" key="2">
    <source>
        <dbReference type="ARBA" id="ARBA00023125"/>
    </source>
</evidence>
<dbReference type="Gene3D" id="3.40.1410.10">
    <property type="entry name" value="Chorismate lyase-like"/>
    <property type="match status" value="1"/>
</dbReference>
<sequence>MLAPIKLAPMKGKSAREANGTKSGGAGAPPLHIQVREAIRSQVREGKLIDADGRLMPEAELVKHFGVSRITIRHAIQPLVEEGMFARERGRGTFLKSNEPENWLGRLMGFSETIRDAGFEPGARILHQGMTNAHDTAARETLRERAVWELKRVRLADAIPIAIEHAFYPPDIGLELEKRDLVSILMYRVFEEELGLNIKEASQSISATLADEATAGLLGIAPGDPLLAMERLTISTDGRPLELLRSVYLPDYFRFTINLTRRA</sequence>
<dbReference type="InterPro" id="IPR050679">
    <property type="entry name" value="Bact_HTH_transcr_reg"/>
</dbReference>
<dbReference type="PRINTS" id="PR00035">
    <property type="entry name" value="HTHGNTR"/>
</dbReference>
<dbReference type="PANTHER" id="PTHR44846">
    <property type="entry name" value="MANNOSYL-D-GLYCERATE TRANSPORT/METABOLISM SYSTEM REPRESSOR MNGR-RELATED"/>
    <property type="match status" value="1"/>
</dbReference>
<dbReference type="PANTHER" id="PTHR44846:SF1">
    <property type="entry name" value="MANNOSYL-D-GLYCERATE TRANSPORT_METABOLISM SYSTEM REPRESSOR MNGR-RELATED"/>
    <property type="match status" value="1"/>
</dbReference>
<dbReference type="SMART" id="SM00866">
    <property type="entry name" value="UTRA"/>
    <property type="match status" value="1"/>
</dbReference>
<dbReference type="InterPro" id="IPR000524">
    <property type="entry name" value="Tscrpt_reg_HTH_GntR"/>
</dbReference>
<comment type="caution">
    <text evidence="6">The sequence shown here is derived from an EMBL/GenBank/DDBJ whole genome shotgun (WGS) entry which is preliminary data.</text>
</comment>
<keyword evidence="7" id="KW-1185">Reference proteome</keyword>
<keyword evidence="1" id="KW-0805">Transcription regulation</keyword>
<keyword evidence="2" id="KW-0238">DNA-binding</keyword>
<evidence type="ECO:0000256" key="4">
    <source>
        <dbReference type="SAM" id="MobiDB-lite"/>
    </source>
</evidence>